<evidence type="ECO:0000313" key="8">
    <source>
        <dbReference type="EMBL" id="BAE85579.1"/>
    </source>
</evidence>
<keyword evidence="9" id="KW-1185">Reference proteome</keyword>
<dbReference type="SUPFAM" id="SSF103473">
    <property type="entry name" value="MFS general substrate transporter"/>
    <property type="match status" value="1"/>
</dbReference>
<feature type="transmembrane region" description="Helical" evidence="6">
    <location>
        <begin position="44"/>
        <end position="64"/>
    </location>
</feature>
<keyword evidence="2" id="KW-0813">Transport</keyword>
<sequence>MGKNGQYWLTVIAAFCLSANAALSSTAMGYFIVPVTAEFGYSRAEFSLFMSFMALATMIALPFVGRMTDKLGFRKVVLIGCLWSMVGFAALSFCTSLISFYVAATFLGLMCVAFSTVVAGSIISKWFAARKGFFLGIVMASTGISGTIISLILPTFIPAYGWRNAFLLLAGCTLILSLPALIFLKNKPEDLGLKPYGYVEETKKQSTATAAQADLKLSQVIFSPKFIGLYIAFVLLTIPAAGFTRQMPAFLAGIGKSPLEVGSLMSVFLIALIFAKILMGALNDAIGLIKSVAVVLLLYLISFALLPINSSFALVAVAFALMSSGGGAVGVYPPLITSEAFGQKNFATIYSALYTSTTVGTIIGTPLWGWIYDATGSYNPGIIATIPLIVVVFAIVFFSTRVRKPDARNISA</sequence>
<dbReference type="STRING" id="138119.DSY3790"/>
<feature type="transmembrane region" description="Helical" evidence="6">
    <location>
        <begin position="132"/>
        <end position="153"/>
    </location>
</feature>
<dbReference type="InterPro" id="IPR020846">
    <property type="entry name" value="MFS_dom"/>
</dbReference>
<keyword evidence="4 6" id="KW-1133">Transmembrane helix</keyword>
<dbReference type="AlphaFoldDB" id="Q24QW3"/>
<dbReference type="InterPro" id="IPR011701">
    <property type="entry name" value="MFS"/>
</dbReference>
<dbReference type="Gene3D" id="1.20.1250.20">
    <property type="entry name" value="MFS general substrate transporter like domains"/>
    <property type="match status" value="2"/>
</dbReference>
<accession>Q24QW3</accession>
<evidence type="ECO:0000313" key="9">
    <source>
        <dbReference type="Proteomes" id="UP000001946"/>
    </source>
</evidence>
<evidence type="ECO:0000256" key="5">
    <source>
        <dbReference type="ARBA" id="ARBA00023136"/>
    </source>
</evidence>
<proteinExistence type="predicted"/>
<feature type="domain" description="Major facilitator superfamily (MFS) profile" evidence="7">
    <location>
        <begin position="10"/>
        <end position="403"/>
    </location>
</feature>
<dbReference type="InterPro" id="IPR036259">
    <property type="entry name" value="MFS_trans_sf"/>
</dbReference>
<dbReference type="GO" id="GO:0005886">
    <property type="term" value="C:plasma membrane"/>
    <property type="evidence" value="ECO:0007669"/>
    <property type="project" value="UniProtKB-SubCell"/>
</dbReference>
<comment type="subcellular location">
    <subcellularLocation>
        <location evidence="1">Cell membrane</location>
        <topology evidence="1">Multi-pass membrane protein</topology>
    </subcellularLocation>
</comment>
<dbReference type="KEGG" id="dsy:DSY3790"/>
<dbReference type="PROSITE" id="PS50850">
    <property type="entry name" value="MFS"/>
    <property type="match status" value="1"/>
</dbReference>
<feature type="transmembrane region" description="Helical" evidence="6">
    <location>
        <begin position="226"/>
        <end position="243"/>
    </location>
</feature>
<dbReference type="PANTHER" id="PTHR11360:SF284">
    <property type="entry name" value="EG:103B4.3 PROTEIN-RELATED"/>
    <property type="match status" value="1"/>
</dbReference>
<feature type="transmembrane region" description="Helical" evidence="6">
    <location>
        <begin position="263"/>
        <end position="281"/>
    </location>
</feature>
<dbReference type="Pfam" id="PF07690">
    <property type="entry name" value="MFS_1"/>
    <property type="match status" value="2"/>
</dbReference>
<feature type="transmembrane region" description="Helical" evidence="6">
    <location>
        <begin position="7"/>
        <end position="32"/>
    </location>
</feature>
<dbReference type="RefSeq" id="WP_011461376.1">
    <property type="nucleotide sequence ID" value="NC_007907.1"/>
</dbReference>
<organism evidence="8 9">
    <name type="scientific">Desulfitobacterium hafniense (strain Y51)</name>
    <dbReference type="NCBI Taxonomy" id="138119"/>
    <lineage>
        <taxon>Bacteria</taxon>
        <taxon>Bacillati</taxon>
        <taxon>Bacillota</taxon>
        <taxon>Clostridia</taxon>
        <taxon>Eubacteriales</taxon>
        <taxon>Desulfitobacteriaceae</taxon>
        <taxon>Desulfitobacterium</taxon>
    </lineage>
</organism>
<feature type="transmembrane region" description="Helical" evidence="6">
    <location>
        <begin position="288"/>
        <end position="306"/>
    </location>
</feature>
<keyword evidence="3 6" id="KW-0812">Transmembrane</keyword>
<feature type="transmembrane region" description="Helical" evidence="6">
    <location>
        <begin position="165"/>
        <end position="184"/>
    </location>
</feature>
<dbReference type="HOGENOM" id="CLU_001265_59_9_9"/>
<feature type="transmembrane region" description="Helical" evidence="6">
    <location>
        <begin position="99"/>
        <end position="120"/>
    </location>
</feature>
<dbReference type="Proteomes" id="UP000001946">
    <property type="component" value="Chromosome"/>
</dbReference>
<evidence type="ECO:0000256" key="1">
    <source>
        <dbReference type="ARBA" id="ARBA00004651"/>
    </source>
</evidence>
<reference evidence="8 9" key="1">
    <citation type="journal article" date="2006" name="J. Bacteriol.">
        <title>Complete genome sequence of the dehalorespiring bacterium Desulfitobacterium hafniense Y51 and comparison with Dehalococcoides ethenogenes 195.</title>
        <authorList>
            <person name="Nonaka H."/>
            <person name="Keresztes G."/>
            <person name="Shinoda Y."/>
            <person name="Ikenaga Y."/>
            <person name="Abe M."/>
            <person name="Naito K."/>
            <person name="Inatomi K."/>
            <person name="Furukawa K."/>
            <person name="Inui M."/>
            <person name="Yukawa H."/>
        </authorList>
    </citation>
    <scope>NUCLEOTIDE SEQUENCE [LARGE SCALE GENOMIC DNA]</scope>
    <source>
        <strain evidence="8 9">Y51</strain>
    </source>
</reference>
<dbReference type="InterPro" id="IPR050327">
    <property type="entry name" value="Proton-linked_MCT"/>
</dbReference>
<protein>
    <recommendedName>
        <fullName evidence="7">Major facilitator superfamily (MFS) profile domain-containing protein</fullName>
    </recommendedName>
</protein>
<feature type="transmembrane region" description="Helical" evidence="6">
    <location>
        <begin position="312"/>
        <end position="335"/>
    </location>
</feature>
<keyword evidence="5 6" id="KW-0472">Membrane</keyword>
<feature type="transmembrane region" description="Helical" evidence="6">
    <location>
        <begin position="377"/>
        <end position="398"/>
    </location>
</feature>
<evidence type="ECO:0000256" key="6">
    <source>
        <dbReference type="SAM" id="Phobius"/>
    </source>
</evidence>
<evidence type="ECO:0000259" key="7">
    <source>
        <dbReference type="PROSITE" id="PS50850"/>
    </source>
</evidence>
<evidence type="ECO:0000256" key="3">
    <source>
        <dbReference type="ARBA" id="ARBA00022692"/>
    </source>
</evidence>
<feature type="transmembrane region" description="Helical" evidence="6">
    <location>
        <begin position="76"/>
        <end position="93"/>
    </location>
</feature>
<dbReference type="GO" id="GO:0022857">
    <property type="term" value="F:transmembrane transporter activity"/>
    <property type="evidence" value="ECO:0007669"/>
    <property type="project" value="InterPro"/>
</dbReference>
<dbReference type="eggNOG" id="COG2271">
    <property type="taxonomic scope" value="Bacteria"/>
</dbReference>
<evidence type="ECO:0000256" key="4">
    <source>
        <dbReference type="ARBA" id="ARBA00022989"/>
    </source>
</evidence>
<evidence type="ECO:0000256" key="2">
    <source>
        <dbReference type="ARBA" id="ARBA00022448"/>
    </source>
</evidence>
<name>Q24QW3_DESHY</name>
<feature type="transmembrane region" description="Helical" evidence="6">
    <location>
        <begin position="347"/>
        <end position="371"/>
    </location>
</feature>
<dbReference type="EMBL" id="AP008230">
    <property type="protein sequence ID" value="BAE85579.1"/>
    <property type="molecule type" value="Genomic_DNA"/>
</dbReference>
<gene>
    <name evidence="8" type="ordered locus">DSY3790</name>
</gene>
<dbReference type="PANTHER" id="PTHR11360">
    <property type="entry name" value="MONOCARBOXYLATE TRANSPORTER"/>
    <property type="match status" value="1"/>
</dbReference>